<dbReference type="AlphaFoldDB" id="A0A820LFF2"/>
<feature type="non-terminal residue" evidence="3">
    <location>
        <position position="143"/>
    </location>
</feature>
<protein>
    <submittedName>
        <fullName evidence="3">Uncharacterized protein</fullName>
    </submittedName>
</protein>
<feature type="region of interest" description="Disordered" evidence="2">
    <location>
        <begin position="116"/>
        <end position="143"/>
    </location>
</feature>
<gene>
    <name evidence="3" type="ORF">OXD698_LOCUS49020</name>
</gene>
<evidence type="ECO:0000256" key="1">
    <source>
        <dbReference type="SAM" id="Coils"/>
    </source>
</evidence>
<reference evidence="3" key="1">
    <citation type="submission" date="2021-02" db="EMBL/GenBank/DDBJ databases">
        <authorList>
            <person name="Nowell W R."/>
        </authorList>
    </citation>
    <scope>NUCLEOTIDE SEQUENCE</scope>
</reference>
<evidence type="ECO:0000313" key="3">
    <source>
        <dbReference type="EMBL" id="CAF4355626.1"/>
    </source>
</evidence>
<feature type="coiled-coil region" evidence="1">
    <location>
        <begin position="50"/>
        <end position="115"/>
    </location>
</feature>
<evidence type="ECO:0000256" key="2">
    <source>
        <dbReference type="SAM" id="MobiDB-lite"/>
    </source>
</evidence>
<proteinExistence type="predicted"/>
<dbReference type="EMBL" id="CAJOAZ010021402">
    <property type="protein sequence ID" value="CAF4355626.1"/>
    <property type="molecule type" value="Genomic_DNA"/>
</dbReference>
<keyword evidence="1" id="KW-0175">Coiled coil</keyword>
<sequence>DYSSIVTEYELLVQHQTQESQLEIQQLKAAADLKQSIKHEHIETQTDEDINALYELIEEQSQQMKDLNEMTSILSSQLESQIDINKEKKEMEEQLANYKNELENFMQERTTLLEEIAKSKSSPSESADNETQTEDRQQDKLAQ</sequence>
<accession>A0A820LFF2</accession>
<dbReference type="Proteomes" id="UP000663844">
    <property type="component" value="Unassembled WGS sequence"/>
</dbReference>
<comment type="caution">
    <text evidence="3">The sequence shown here is derived from an EMBL/GenBank/DDBJ whole genome shotgun (WGS) entry which is preliminary data.</text>
</comment>
<organism evidence="3 4">
    <name type="scientific">Adineta steineri</name>
    <dbReference type="NCBI Taxonomy" id="433720"/>
    <lineage>
        <taxon>Eukaryota</taxon>
        <taxon>Metazoa</taxon>
        <taxon>Spiralia</taxon>
        <taxon>Gnathifera</taxon>
        <taxon>Rotifera</taxon>
        <taxon>Eurotatoria</taxon>
        <taxon>Bdelloidea</taxon>
        <taxon>Adinetida</taxon>
        <taxon>Adinetidae</taxon>
        <taxon>Adineta</taxon>
    </lineage>
</organism>
<feature type="compositionally biased region" description="Basic and acidic residues" evidence="2">
    <location>
        <begin position="133"/>
        <end position="143"/>
    </location>
</feature>
<name>A0A820LFF2_9BILA</name>
<feature type="non-terminal residue" evidence="3">
    <location>
        <position position="1"/>
    </location>
</feature>
<evidence type="ECO:0000313" key="4">
    <source>
        <dbReference type="Proteomes" id="UP000663844"/>
    </source>
</evidence>